<dbReference type="RefSeq" id="WP_012278842.1">
    <property type="nucleotide sequence ID" value="NC_010334.1"/>
</dbReference>
<dbReference type="KEGG" id="shl:Shal_3784"/>
<proteinExistence type="predicted"/>
<organism evidence="2 3">
    <name type="scientific">Shewanella halifaxensis (strain HAW-EB4)</name>
    <dbReference type="NCBI Taxonomy" id="458817"/>
    <lineage>
        <taxon>Bacteria</taxon>
        <taxon>Pseudomonadati</taxon>
        <taxon>Pseudomonadota</taxon>
        <taxon>Gammaproteobacteria</taxon>
        <taxon>Alteromonadales</taxon>
        <taxon>Shewanellaceae</taxon>
        <taxon>Shewanella</taxon>
    </lineage>
</organism>
<protein>
    <submittedName>
        <fullName evidence="2">Uncharacterized protein</fullName>
    </submittedName>
</protein>
<dbReference type="EMBL" id="CP000931">
    <property type="protein sequence ID" value="ABZ78324.1"/>
    <property type="molecule type" value="Genomic_DNA"/>
</dbReference>
<dbReference type="AlphaFoldDB" id="B0TVM1"/>
<reference evidence="2" key="1">
    <citation type="submission" date="2008-01" db="EMBL/GenBank/DDBJ databases">
        <title>Complete sequence of Shewanella halifaxensis HAW-EB4.</title>
        <authorList>
            <consortium name="US DOE Joint Genome Institute"/>
            <person name="Copeland A."/>
            <person name="Lucas S."/>
            <person name="Lapidus A."/>
            <person name="Glavina del Rio T."/>
            <person name="Dalin E."/>
            <person name="Tice H."/>
            <person name="Bruce D."/>
            <person name="Goodwin L."/>
            <person name="Pitluck S."/>
            <person name="Sims D."/>
            <person name="Brettin T."/>
            <person name="Detter J.C."/>
            <person name="Han C."/>
            <person name="Kuske C.R."/>
            <person name="Schmutz J."/>
            <person name="Larimer F."/>
            <person name="Land M."/>
            <person name="Hauser L."/>
            <person name="Kyrpides N."/>
            <person name="Kim E."/>
            <person name="Zhao J.-S."/>
            <person name="Richardson P."/>
        </authorList>
    </citation>
    <scope>NUCLEOTIDE SEQUENCE [LARGE SCALE GENOMIC DNA]</scope>
    <source>
        <strain evidence="2">HAW-EB4</strain>
    </source>
</reference>
<dbReference type="Proteomes" id="UP000001317">
    <property type="component" value="Chromosome"/>
</dbReference>
<feature type="chain" id="PRO_5002756825" evidence="1">
    <location>
        <begin position="35"/>
        <end position="131"/>
    </location>
</feature>
<sequence length="131" mass="14722">MSYPLGHKMNHFCRNKIASCMLALSSLLATQALANEATQSEEYAIGVMVKSLGSAIKQPSDESLITITQYGTDSRYYVMVRGWLVQELQGVKSQLAAYRSDDLDNSHDAHKAKLQQRVDFLKQAIRRIDLE</sequence>
<evidence type="ECO:0000313" key="3">
    <source>
        <dbReference type="Proteomes" id="UP000001317"/>
    </source>
</evidence>
<evidence type="ECO:0000313" key="2">
    <source>
        <dbReference type="EMBL" id="ABZ78324.1"/>
    </source>
</evidence>
<name>B0TVM1_SHEHH</name>
<accession>B0TVM1</accession>
<gene>
    <name evidence="2" type="ordered locus">Shal_3784</name>
</gene>
<dbReference type="STRING" id="458817.Shal_3784"/>
<keyword evidence="1" id="KW-0732">Signal</keyword>
<feature type="signal peptide" evidence="1">
    <location>
        <begin position="1"/>
        <end position="34"/>
    </location>
</feature>
<keyword evidence="3" id="KW-1185">Reference proteome</keyword>
<dbReference type="eggNOG" id="ENOG5034BKA">
    <property type="taxonomic scope" value="Bacteria"/>
</dbReference>
<evidence type="ECO:0000256" key="1">
    <source>
        <dbReference type="SAM" id="SignalP"/>
    </source>
</evidence>
<dbReference type="HOGENOM" id="CLU_160721_0_0_6"/>